<accession>A0A916SXN4</accession>
<sequence>MVAAGLDLPGVETGTAYGRPALRFRGKVLAAATAPSADSFVLQVAEAEKEMLLETDPDTFWQTDHYRGWPAVLVRYGTQAEERIATLLARTWWDRATLRQRQDYGDRP</sequence>
<dbReference type="AlphaFoldDB" id="A0A916SXN4"/>
<reference evidence="1" key="2">
    <citation type="submission" date="2020-09" db="EMBL/GenBank/DDBJ databases">
        <authorList>
            <person name="Sun Q."/>
            <person name="Zhou Y."/>
        </authorList>
    </citation>
    <scope>NUCLEOTIDE SEQUENCE</scope>
    <source>
        <strain evidence="1">CGMCC 1.15330</strain>
    </source>
</reference>
<dbReference type="EMBL" id="BMIH01000001">
    <property type="protein sequence ID" value="GGB22277.1"/>
    <property type="molecule type" value="Genomic_DNA"/>
</dbReference>
<dbReference type="InterPro" id="IPR058532">
    <property type="entry name" value="YjbR/MT2646/Rv2570-like"/>
</dbReference>
<evidence type="ECO:0008006" key="3">
    <source>
        <dbReference type="Google" id="ProtNLM"/>
    </source>
</evidence>
<comment type="caution">
    <text evidence="1">The sequence shown here is derived from an EMBL/GenBank/DDBJ whole genome shotgun (WGS) entry which is preliminary data.</text>
</comment>
<evidence type="ECO:0000313" key="1">
    <source>
        <dbReference type="EMBL" id="GGB22277.1"/>
    </source>
</evidence>
<proteinExistence type="predicted"/>
<protein>
    <recommendedName>
        <fullName evidence="3">MmcQ/YjbR family DNA-binding protein</fullName>
    </recommendedName>
</protein>
<name>A0A916SXN4_9SPHN</name>
<gene>
    <name evidence="1" type="ORF">GCM10011380_09810</name>
</gene>
<reference evidence="1" key="1">
    <citation type="journal article" date="2014" name="Int. J. Syst. Evol. Microbiol.">
        <title>Complete genome sequence of Corynebacterium casei LMG S-19264T (=DSM 44701T), isolated from a smear-ripened cheese.</title>
        <authorList>
            <consortium name="US DOE Joint Genome Institute (JGI-PGF)"/>
            <person name="Walter F."/>
            <person name="Albersmeier A."/>
            <person name="Kalinowski J."/>
            <person name="Ruckert C."/>
        </authorList>
    </citation>
    <scope>NUCLEOTIDE SEQUENCE</scope>
    <source>
        <strain evidence="1">CGMCC 1.15330</strain>
    </source>
</reference>
<dbReference type="Proteomes" id="UP000623067">
    <property type="component" value="Unassembled WGS sequence"/>
</dbReference>
<keyword evidence="2" id="KW-1185">Reference proteome</keyword>
<organism evidence="1 2">
    <name type="scientific">Sphingomonas metalli</name>
    <dbReference type="NCBI Taxonomy" id="1779358"/>
    <lineage>
        <taxon>Bacteria</taxon>
        <taxon>Pseudomonadati</taxon>
        <taxon>Pseudomonadota</taxon>
        <taxon>Alphaproteobacteria</taxon>
        <taxon>Sphingomonadales</taxon>
        <taxon>Sphingomonadaceae</taxon>
        <taxon>Sphingomonas</taxon>
    </lineage>
</organism>
<evidence type="ECO:0000313" key="2">
    <source>
        <dbReference type="Proteomes" id="UP000623067"/>
    </source>
</evidence>
<dbReference type="Pfam" id="PF04237">
    <property type="entry name" value="YjbR"/>
    <property type="match status" value="1"/>
</dbReference>